<accession>A0ABT1IEK6</accession>
<dbReference type="InterPro" id="IPR006311">
    <property type="entry name" value="TAT_signal"/>
</dbReference>
<dbReference type="RefSeq" id="WP_253888024.1">
    <property type="nucleotide sequence ID" value="NZ_BAAAVB010000014.1"/>
</dbReference>
<dbReference type="InterPro" id="IPR009078">
    <property type="entry name" value="Ferritin-like_SF"/>
</dbReference>
<comment type="caution">
    <text evidence="1">The sequence shown here is derived from an EMBL/GenBank/DDBJ whole genome shotgun (WGS) entry which is preliminary data.</text>
</comment>
<dbReference type="InterPro" id="IPR012347">
    <property type="entry name" value="Ferritin-like"/>
</dbReference>
<dbReference type="SUPFAM" id="SSF47240">
    <property type="entry name" value="Ferritin-like"/>
    <property type="match status" value="1"/>
</dbReference>
<evidence type="ECO:0000313" key="1">
    <source>
        <dbReference type="EMBL" id="MCP2271072.1"/>
    </source>
</evidence>
<dbReference type="EMBL" id="JAMTCO010000008">
    <property type="protein sequence ID" value="MCP2271072.1"/>
    <property type="molecule type" value="Genomic_DNA"/>
</dbReference>
<sequence>MSTDKRPEMQISERELTAMTRDLDELHESTFPGVRTLLDEFSANLAHITRGHPTGRRGFLLGVGGVTTLGMAAACSSNDTGSSTTAAPAAPASTTAAATYEGDLKVVALAAALENLAVTAYTGALDAAGKGTLGTVPPAIGVFVQTAMKQHQDHAAAWNAVLSKAGKPTISDAPLSITADQVKALGAAKSVPDVAKLALDLENAAAQTYTFAAANVTDTGGIMTAATIQPVEAMHAAILNFVLGQYPVPDAFIGVDKAVKPDALLPK</sequence>
<dbReference type="Pfam" id="PF13668">
    <property type="entry name" value="Ferritin_2"/>
    <property type="match status" value="1"/>
</dbReference>
<dbReference type="Proteomes" id="UP001205185">
    <property type="component" value="Unassembled WGS sequence"/>
</dbReference>
<name>A0ABT1IEK6_9PSEU</name>
<dbReference type="Gene3D" id="1.20.1260.10">
    <property type="match status" value="1"/>
</dbReference>
<organism evidence="1 2">
    <name type="scientific">Actinokineospora diospyrosa</name>
    <dbReference type="NCBI Taxonomy" id="103728"/>
    <lineage>
        <taxon>Bacteria</taxon>
        <taxon>Bacillati</taxon>
        <taxon>Actinomycetota</taxon>
        <taxon>Actinomycetes</taxon>
        <taxon>Pseudonocardiales</taxon>
        <taxon>Pseudonocardiaceae</taxon>
        <taxon>Actinokineospora</taxon>
    </lineage>
</organism>
<protein>
    <submittedName>
        <fullName evidence="1">Ferritin-like domain-containing protein</fullName>
    </submittedName>
</protein>
<dbReference type="PROSITE" id="PS51318">
    <property type="entry name" value="TAT"/>
    <property type="match status" value="1"/>
</dbReference>
<gene>
    <name evidence="1" type="ORF">LV75_003584</name>
</gene>
<keyword evidence="2" id="KW-1185">Reference proteome</keyword>
<evidence type="ECO:0000313" key="2">
    <source>
        <dbReference type="Proteomes" id="UP001205185"/>
    </source>
</evidence>
<reference evidence="1 2" key="1">
    <citation type="submission" date="2022-06" db="EMBL/GenBank/DDBJ databases">
        <title>Genomic Encyclopedia of Archaeal and Bacterial Type Strains, Phase II (KMG-II): from individual species to whole genera.</title>
        <authorList>
            <person name="Goeker M."/>
        </authorList>
    </citation>
    <scope>NUCLEOTIDE SEQUENCE [LARGE SCALE GENOMIC DNA]</scope>
    <source>
        <strain evidence="1 2">DSM 44255</strain>
    </source>
</reference>
<proteinExistence type="predicted"/>